<protein>
    <submittedName>
        <fullName evidence="2">Uncharacterized protein</fullName>
    </submittedName>
</protein>
<dbReference type="InParanoid" id="A0A804UAU6"/>
<reference evidence="2" key="3">
    <citation type="submission" date="2021-05" db="UniProtKB">
        <authorList>
            <consortium name="EnsemblPlants"/>
        </authorList>
    </citation>
    <scope>IDENTIFICATION</scope>
    <source>
        <strain evidence="2">cv. B73</strain>
    </source>
</reference>
<sequence>MPSLPLGSARRRSAAAHHACLSSVARISHKLYQLWELDRSIEKRVRGSTVEKCGDRPCLLGEEGERAEEEEHEQHAGVLEVDEAVRADPGAAGEDAAAELQAHVQERAAGHQVELQQAGALGEGVPRADAERRRVGGEARDAGPHPPQAHRQEQRPRQDVAVERPHFGARRRAALLGSARLGSLGRRITAKRGPGRETSVDQSIRGNVLPRRRRPPAPVAWRGRRDWG</sequence>
<feature type="region of interest" description="Disordered" evidence="1">
    <location>
        <begin position="186"/>
        <end position="228"/>
    </location>
</feature>
<keyword evidence="3" id="KW-1185">Reference proteome</keyword>
<organism evidence="2 3">
    <name type="scientific">Zea mays</name>
    <name type="common">Maize</name>
    <dbReference type="NCBI Taxonomy" id="4577"/>
    <lineage>
        <taxon>Eukaryota</taxon>
        <taxon>Viridiplantae</taxon>
        <taxon>Streptophyta</taxon>
        <taxon>Embryophyta</taxon>
        <taxon>Tracheophyta</taxon>
        <taxon>Spermatophyta</taxon>
        <taxon>Magnoliopsida</taxon>
        <taxon>Liliopsida</taxon>
        <taxon>Poales</taxon>
        <taxon>Poaceae</taxon>
        <taxon>PACMAD clade</taxon>
        <taxon>Panicoideae</taxon>
        <taxon>Andropogonodae</taxon>
        <taxon>Andropogoneae</taxon>
        <taxon>Tripsacinae</taxon>
        <taxon>Zea</taxon>
    </lineage>
</organism>
<feature type="compositionally biased region" description="Basic and acidic residues" evidence="1">
    <location>
        <begin position="126"/>
        <end position="143"/>
    </location>
</feature>
<reference evidence="3" key="1">
    <citation type="journal article" date="2009" name="Science">
        <title>The B73 maize genome: complexity, diversity, and dynamics.</title>
        <authorList>
            <person name="Schnable P.S."/>
            <person name="Ware D."/>
            <person name="Fulton R.S."/>
            <person name="Stein J.C."/>
            <person name="Wei F."/>
            <person name="Pasternak S."/>
            <person name="Liang C."/>
            <person name="Zhang J."/>
            <person name="Fulton L."/>
            <person name="Graves T.A."/>
            <person name="Minx P."/>
            <person name="Reily A.D."/>
            <person name="Courtney L."/>
            <person name="Kruchowski S.S."/>
            <person name="Tomlinson C."/>
            <person name="Strong C."/>
            <person name="Delehaunty K."/>
            <person name="Fronick C."/>
            <person name="Courtney B."/>
            <person name="Rock S.M."/>
            <person name="Belter E."/>
            <person name="Du F."/>
            <person name="Kim K."/>
            <person name="Abbott R.M."/>
            <person name="Cotton M."/>
            <person name="Levy A."/>
            <person name="Marchetto P."/>
            <person name="Ochoa K."/>
            <person name="Jackson S.M."/>
            <person name="Gillam B."/>
            <person name="Chen W."/>
            <person name="Yan L."/>
            <person name="Higginbotham J."/>
            <person name="Cardenas M."/>
            <person name="Waligorski J."/>
            <person name="Applebaum E."/>
            <person name="Phelps L."/>
            <person name="Falcone J."/>
            <person name="Kanchi K."/>
            <person name="Thane T."/>
            <person name="Scimone A."/>
            <person name="Thane N."/>
            <person name="Henke J."/>
            <person name="Wang T."/>
            <person name="Ruppert J."/>
            <person name="Shah N."/>
            <person name="Rotter K."/>
            <person name="Hodges J."/>
            <person name="Ingenthron E."/>
            <person name="Cordes M."/>
            <person name="Kohlberg S."/>
            <person name="Sgro J."/>
            <person name="Delgado B."/>
            <person name="Mead K."/>
            <person name="Chinwalla A."/>
            <person name="Leonard S."/>
            <person name="Crouse K."/>
            <person name="Collura K."/>
            <person name="Kudrna D."/>
            <person name="Currie J."/>
            <person name="He R."/>
            <person name="Angelova A."/>
            <person name="Rajasekar S."/>
            <person name="Mueller T."/>
            <person name="Lomeli R."/>
            <person name="Scara G."/>
            <person name="Ko A."/>
            <person name="Delaney K."/>
            <person name="Wissotski M."/>
            <person name="Lopez G."/>
            <person name="Campos D."/>
            <person name="Braidotti M."/>
            <person name="Ashley E."/>
            <person name="Golser W."/>
            <person name="Kim H."/>
            <person name="Lee S."/>
            <person name="Lin J."/>
            <person name="Dujmic Z."/>
            <person name="Kim W."/>
            <person name="Talag J."/>
            <person name="Zuccolo A."/>
            <person name="Fan C."/>
            <person name="Sebastian A."/>
            <person name="Kramer M."/>
            <person name="Spiegel L."/>
            <person name="Nascimento L."/>
            <person name="Zutavern T."/>
            <person name="Miller B."/>
            <person name="Ambroise C."/>
            <person name="Muller S."/>
            <person name="Spooner W."/>
            <person name="Narechania A."/>
            <person name="Ren L."/>
            <person name="Wei S."/>
            <person name="Kumari S."/>
            <person name="Faga B."/>
            <person name="Levy M.J."/>
            <person name="McMahan L."/>
            <person name="Van Buren P."/>
            <person name="Vaughn M.W."/>
            <person name="Ying K."/>
            <person name="Yeh C.-T."/>
            <person name="Emrich S.J."/>
            <person name="Jia Y."/>
            <person name="Kalyanaraman A."/>
            <person name="Hsia A.-P."/>
            <person name="Barbazuk W.B."/>
            <person name="Baucom R.S."/>
            <person name="Brutnell T.P."/>
            <person name="Carpita N.C."/>
            <person name="Chaparro C."/>
            <person name="Chia J.-M."/>
            <person name="Deragon J.-M."/>
            <person name="Estill J.C."/>
            <person name="Fu Y."/>
            <person name="Jeddeloh J.A."/>
            <person name="Han Y."/>
            <person name="Lee H."/>
            <person name="Li P."/>
            <person name="Lisch D.R."/>
            <person name="Liu S."/>
            <person name="Liu Z."/>
            <person name="Nagel D.H."/>
            <person name="McCann M.C."/>
            <person name="SanMiguel P."/>
            <person name="Myers A.M."/>
            <person name="Nettleton D."/>
            <person name="Nguyen J."/>
            <person name="Penning B.W."/>
            <person name="Ponnala L."/>
            <person name="Schneider K.L."/>
            <person name="Schwartz D.C."/>
            <person name="Sharma A."/>
            <person name="Soderlund C."/>
            <person name="Springer N.M."/>
            <person name="Sun Q."/>
            <person name="Wang H."/>
            <person name="Waterman M."/>
            <person name="Westerman R."/>
            <person name="Wolfgruber T.K."/>
            <person name="Yang L."/>
            <person name="Yu Y."/>
            <person name="Zhang L."/>
            <person name="Zhou S."/>
            <person name="Zhu Q."/>
            <person name="Bennetzen J.L."/>
            <person name="Dawe R.K."/>
            <person name="Jiang J."/>
            <person name="Jiang N."/>
            <person name="Presting G.G."/>
            <person name="Wessler S.R."/>
            <person name="Aluru S."/>
            <person name="Martienssen R.A."/>
            <person name="Clifton S.W."/>
            <person name="McCombie W.R."/>
            <person name="Wing R.A."/>
            <person name="Wilson R.K."/>
        </authorList>
    </citation>
    <scope>NUCLEOTIDE SEQUENCE [LARGE SCALE GENOMIC DNA]</scope>
    <source>
        <strain evidence="3">cv. B73</strain>
    </source>
</reference>
<evidence type="ECO:0000313" key="3">
    <source>
        <dbReference type="Proteomes" id="UP000007305"/>
    </source>
</evidence>
<dbReference type="Gramene" id="Zm00001eb276240_T001">
    <property type="protein sequence ID" value="Zm00001eb276240_P001"/>
    <property type="gene ID" value="Zm00001eb276240"/>
</dbReference>
<dbReference type="EnsemblPlants" id="Zm00001eb276240_T001">
    <property type="protein sequence ID" value="Zm00001eb276240_P001"/>
    <property type="gene ID" value="Zm00001eb276240"/>
</dbReference>
<proteinExistence type="predicted"/>
<reference evidence="2" key="2">
    <citation type="submission" date="2019-07" db="EMBL/GenBank/DDBJ databases">
        <authorList>
            <person name="Seetharam A."/>
            <person name="Woodhouse M."/>
            <person name="Cannon E."/>
        </authorList>
    </citation>
    <scope>NUCLEOTIDE SEQUENCE [LARGE SCALE GENOMIC DNA]</scope>
    <source>
        <strain evidence="2">cv. B73</strain>
    </source>
</reference>
<evidence type="ECO:0000313" key="2">
    <source>
        <dbReference type="EnsemblPlants" id="Zm00001eb276240_P001"/>
    </source>
</evidence>
<evidence type="ECO:0000256" key="1">
    <source>
        <dbReference type="SAM" id="MobiDB-lite"/>
    </source>
</evidence>
<accession>A0A804UAU6</accession>
<feature type="region of interest" description="Disordered" evidence="1">
    <location>
        <begin position="110"/>
        <end position="159"/>
    </location>
</feature>
<feature type="compositionally biased region" description="Basic and acidic residues" evidence="1">
    <location>
        <begin position="150"/>
        <end position="159"/>
    </location>
</feature>
<name>A0A804UAU6_MAIZE</name>
<dbReference type="AlphaFoldDB" id="A0A804UAU6"/>
<dbReference type="Proteomes" id="UP000007305">
    <property type="component" value="Chromosome 6"/>
</dbReference>